<reference evidence="3 4" key="1">
    <citation type="submission" date="2016-06" db="EMBL/GenBank/DDBJ databases">
        <title>Comparative genomics of the ectomycorrhizal sister species Rhizopogon vinicolor and Rhizopogon vesiculosus (Basidiomycota: Boletales) reveals a divergence of the mating type B locus.</title>
        <authorList>
            <consortium name="DOE Joint Genome Institute"/>
            <person name="Mujic A.B."/>
            <person name="Kuo A."/>
            <person name="Tritt A."/>
            <person name="Lipzen A."/>
            <person name="Chen C."/>
            <person name="Johnson J."/>
            <person name="Sharma A."/>
            <person name="Barry K."/>
            <person name="Grigoriev I.V."/>
            <person name="Spatafora J.W."/>
        </authorList>
    </citation>
    <scope>NUCLEOTIDE SEQUENCE [LARGE SCALE GENOMIC DNA]</scope>
    <source>
        <strain evidence="3 4">AM-OR11-026</strain>
    </source>
</reference>
<dbReference type="AlphaFoldDB" id="A0A1B7MRL0"/>
<name>A0A1B7MRL0_9AGAM</name>
<keyword evidence="1" id="KW-1133">Transmembrane helix</keyword>
<organism evidence="3 4">
    <name type="scientific">Rhizopogon vinicolor AM-OR11-026</name>
    <dbReference type="NCBI Taxonomy" id="1314800"/>
    <lineage>
        <taxon>Eukaryota</taxon>
        <taxon>Fungi</taxon>
        <taxon>Dikarya</taxon>
        <taxon>Basidiomycota</taxon>
        <taxon>Agaricomycotina</taxon>
        <taxon>Agaricomycetes</taxon>
        <taxon>Agaricomycetidae</taxon>
        <taxon>Boletales</taxon>
        <taxon>Suillineae</taxon>
        <taxon>Rhizopogonaceae</taxon>
        <taxon>Rhizopogon</taxon>
    </lineage>
</organism>
<keyword evidence="1" id="KW-0812">Transmembrane</keyword>
<evidence type="ECO:0000256" key="1">
    <source>
        <dbReference type="SAM" id="Phobius"/>
    </source>
</evidence>
<feature type="transmembrane region" description="Helical" evidence="1">
    <location>
        <begin position="229"/>
        <end position="251"/>
    </location>
</feature>
<dbReference type="InterPro" id="IPR045340">
    <property type="entry name" value="DUF6533"/>
</dbReference>
<proteinExistence type="predicted"/>
<protein>
    <recommendedName>
        <fullName evidence="2">DUF6533 domain-containing protein</fullName>
    </recommendedName>
</protein>
<dbReference type="Proteomes" id="UP000092154">
    <property type="component" value="Unassembled WGS sequence"/>
</dbReference>
<keyword evidence="4" id="KW-1185">Reference proteome</keyword>
<dbReference type="EMBL" id="KV448516">
    <property type="protein sequence ID" value="OAX35255.1"/>
    <property type="molecule type" value="Genomic_DNA"/>
</dbReference>
<evidence type="ECO:0000313" key="4">
    <source>
        <dbReference type="Proteomes" id="UP000092154"/>
    </source>
</evidence>
<feature type="transmembrane region" description="Helical" evidence="1">
    <location>
        <begin position="108"/>
        <end position="136"/>
    </location>
</feature>
<sequence length="334" mass="37615">MALVSNDPSLWLIINYLRGYSYFQVGCLIVVVYDWALTLGQEFELVWRQRWSLMTFLYLSVRYIGIPFTVVLMLINLPSVLFTDVVSILCATVAVLIRLTALRCRGTILYLVAQYISIITNIMLSVIIIVRLYAMYQRSRQMLIFLVVTFLAIKITSGVIATIGTTMHISGKEHVLSGAHICLYAAQGDGIFLLEMNWILGTAWEIIVLCLAVWIAVKHFYELQRPSTGWTVGDCFTILVKTHVFYFASFITVSTLELTDYFSPKLEDSTSVAYGVFAGILNVTQVVQMYILGPRLILGVREYHANLVANSDEGLGMISIVFKERVHISTSSDV</sequence>
<feature type="domain" description="DUF6533" evidence="2">
    <location>
        <begin position="22"/>
        <end position="66"/>
    </location>
</feature>
<keyword evidence="1" id="KW-0472">Membrane</keyword>
<feature type="transmembrane region" description="Helical" evidence="1">
    <location>
        <begin position="20"/>
        <end position="39"/>
    </location>
</feature>
<feature type="transmembrane region" description="Helical" evidence="1">
    <location>
        <begin position="51"/>
        <end position="75"/>
    </location>
</feature>
<evidence type="ECO:0000259" key="2">
    <source>
        <dbReference type="Pfam" id="PF20151"/>
    </source>
</evidence>
<dbReference type="OrthoDB" id="3349377at2759"/>
<dbReference type="InParanoid" id="A0A1B7MRL0"/>
<evidence type="ECO:0000313" key="3">
    <source>
        <dbReference type="EMBL" id="OAX35255.1"/>
    </source>
</evidence>
<feature type="transmembrane region" description="Helical" evidence="1">
    <location>
        <begin position="142"/>
        <end position="163"/>
    </location>
</feature>
<accession>A0A1B7MRL0</accession>
<feature type="transmembrane region" description="Helical" evidence="1">
    <location>
        <begin position="198"/>
        <end position="217"/>
    </location>
</feature>
<dbReference type="Pfam" id="PF20151">
    <property type="entry name" value="DUF6533"/>
    <property type="match status" value="1"/>
</dbReference>
<feature type="transmembrane region" description="Helical" evidence="1">
    <location>
        <begin position="271"/>
        <end position="292"/>
    </location>
</feature>
<gene>
    <name evidence="3" type="ORF">K503DRAFT_802961</name>
</gene>